<dbReference type="Proteomes" id="UP001281003">
    <property type="component" value="Unassembled WGS sequence"/>
</dbReference>
<feature type="compositionally biased region" description="Acidic residues" evidence="7">
    <location>
        <begin position="849"/>
        <end position="862"/>
    </location>
</feature>
<feature type="domain" description="Gamma tubulin complex component protein N-terminal" evidence="9">
    <location>
        <begin position="2"/>
        <end position="338"/>
    </location>
</feature>
<dbReference type="GO" id="GO:0031122">
    <property type="term" value="P:cytoplasmic microtubule organization"/>
    <property type="evidence" value="ECO:0007669"/>
    <property type="project" value="TreeGrafter"/>
</dbReference>
<evidence type="ECO:0000259" key="8">
    <source>
        <dbReference type="Pfam" id="PF04130"/>
    </source>
</evidence>
<dbReference type="GO" id="GO:0000922">
    <property type="term" value="C:spindle pole"/>
    <property type="evidence" value="ECO:0007669"/>
    <property type="project" value="InterPro"/>
</dbReference>
<comment type="similarity">
    <text evidence="2 6">Belongs to the TUBGCP family.</text>
</comment>
<dbReference type="InterPro" id="IPR007259">
    <property type="entry name" value="GCP"/>
</dbReference>
<comment type="caution">
    <text evidence="10">The sequence shown here is derived from an EMBL/GenBank/DDBJ whole genome shotgun (WGS) entry which is preliminary data.</text>
</comment>
<dbReference type="Pfam" id="PF17681">
    <property type="entry name" value="GCP_N_terminal"/>
    <property type="match status" value="1"/>
</dbReference>
<dbReference type="GO" id="GO:0005874">
    <property type="term" value="C:microtubule"/>
    <property type="evidence" value="ECO:0007669"/>
    <property type="project" value="UniProtKB-KW"/>
</dbReference>
<dbReference type="PANTHER" id="PTHR19302:SF27">
    <property type="entry name" value="GAMMA-TUBULIN COMPLEX COMPONENT 4"/>
    <property type="match status" value="1"/>
</dbReference>
<dbReference type="InterPro" id="IPR040457">
    <property type="entry name" value="GCP_C"/>
</dbReference>
<proteinExistence type="inferred from homology"/>
<name>A0AAE0UCB6_SORBR</name>
<keyword evidence="4 6" id="KW-0493">Microtubule</keyword>
<feature type="domain" description="Gamma tubulin complex component C-terminal" evidence="8">
    <location>
        <begin position="348"/>
        <end position="835"/>
    </location>
</feature>
<sequence>MLHEILLSLSGHPSPLLQQAAATSTSPNDSPLKSALTPPERALLSKLANLSELHINLLSHTARISTSHPSIICRAIATAIRSDHLAAFQRKVLQVEETILKKDAALVGAYNIVPLTAVVGEFDEWNRRMEWLWSFVELLMKGMKDTAESMGQMEWEGSQPRDLTHRPAQKGQSSLATRKREPPVHSGPMVINRLRELMQTGYKDIEEVVKSLVKVAETAWLKQVSAWVLYGRLPDFGADDFFVWREEDADGEEEFVCVQELLPKFVTRSTAASMLFIGRSLRQIRAKSVEDSSLRGTDHLSTQLTKLSTLSHPIDPATFSNTITEIRQYLSRTTLAQLLPLSDVEKYLQLLRDFFLLRRGEFAMALTQQADEKMRGRWRRSENISAYEKSRNDGGASSSGSRGIVVVKEGEVAGVLTRVWQAMGALQGEFQSEEDEGLELARDHVRLTIPKDVTDHSSRDLPTMTPTATAAAEEIGSLKIAKTPFRNLLFSAPAVLTMNIPSPLDLFLSPQDVQTYTAINSYLLSLRRAHLRLTDLWKITSLRRHHPAPPRIGRSRMRVKALRERIEKREKTLRTAWATASAAIFFLGETEAYFQGEVVEDLTEGFEDWLHGGTGDRTSGEKKKDGADGRRSRASTGLRSRASTGRSLTRGRGRESRLSKRSFGSKRTWDDDISMGGYDDEEDDDYDVDMVEDESHVEEEVEESDVWLNTAANPPPAPTNSYETSRQPRDPQTLATAHRVYLRALLRRLLLTLESFTQPLYELLVNIDHLVALMHRLQQVWAAADLEEDVGVVDAFVDLKKEERDLTAQLQTIASKVKDGIKEVVQELKRIETSPFASSDASDRASGLDEGEEAEDDGADDYLLVDDAPDTVQAGQKRKRGWRAEQEASKSKIREAGEYVPRRVGGIDRLLVKLVFGGWFSGGGHPVSGSLDGVMEGDEDGGQAKEGGYSY</sequence>
<dbReference type="InterPro" id="IPR042241">
    <property type="entry name" value="GCP_C_sf"/>
</dbReference>
<dbReference type="GO" id="GO:0051011">
    <property type="term" value="F:microtubule minus-end binding"/>
    <property type="evidence" value="ECO:0007669"/>
    <property type="project" value="TreeGrafter"/>
</dbReference>
<gene>
    <name evidence="10" type="ORF">B0T20DRAFT_203803</name>
</gene>
<comment type="subcellular location">
    <subcellularLocation>
        <location evidence="1 6">Cytoplasm</location>
        <location evidence="1 6">Cytoskeleton</location>
        <location evidence="1 6">Microtubule organizing center</location>
    </subcellularLocation>
</comment>
<dbReference type="GO" id="GO:0000930">
    <property type="term" value="C:gamma-tubulin complex"/>
    <property type="evidence" value="ECO:0007669"/>
    <property type="project" value="TreeGrafter"/>
</dbReference>
<evidence type="ECO:0000313" key="10">
    <source>
        <dbReference type="EMBL" id="KAK3398274.1"/>
    </source>
</evidence>
<reference evidence="10" key="1">
    <citation type="journal article" date="2023" name="Mol. Phylogenet. Evol.">
        <title>Genome-scale phylogeny and comparative genomics of the fungal order Sordariales.</title>
        <authorList>
            <person name="Hensen N."/>
            <person name="Bonometti L."/>
            <person name="Westerberg I."/>
            <person name="Brannstrom I.O."/>
            <person name="Guillou S."/>
            <person name="Cros-Aarteil S."/>
            <person name="Calhoun S."/>
            <person name="Haridas S."/>
            <person name="Kuo A."/>
            <person name="Mondo S."/>
            <person name="Pangilinan J."/>
            <person name="Riley R."/>
            <person name="LaButti K."/>
            <person name="Andreopoulos B."/>
            <person name="Lipzen A."/>
            <person name="Chen C."/>
            <person name="Yan M."/>
            <person name="Daum C."/>
            <person name="Ng V."/>
            <person name="Clum A."/>
            <person name="Steindorff A."/>
            <person name="Ohm R.A."/>
            <person name="Martin F."/>
            <person name="Silar P."/>
            <person name="Natvig D.O."/>
            <person name="Lalanne C."/>
            <person name="Gautier V."/>
            <person name="Ament-Velasquez S.L."/>
            <person name="Kruys A."/>
            <person name="Hutchinson M.I."/>
            <person name="Powell A.J."/>
            <person name="Barry K."/>
            <person name="Miller A.N."/>
            <person name="Grigoriev I.V."/>
            <person name="Debuchy R."/>
            <person name="Gladieux P."/>
            <person name="Hiltunen Thoren M."/>
            <person name="Johannesson H."/>
        </authorList>
    </citation>
    <scope>NUCLEOTIDE SEQUENCE</scope>
    <source>
        <strain evidence="10">FGSC 1904</strain>
    </source>
</reference>
<evidence type="ECO:0000256" key="3">
    <source>
        <dbReference type="ARBA" id="ARBA00022490"/>
    </source>
</evidence>
<feature type="compositionally biased region" description="Acidic residues" evidence="7">
    <location>
        <begin position="693"/>
        <end position="705"/>
    </location>
</feature>
<keyword evidence="5 6" id="KW-0206">Cytoskeleton</keyword>
<evidence type="ECO:0000313" key="11">
    <source>
        <dbReference type="Proteomes" id="UP001281003"/>
    </source>
</evidence>
<feature type="compositionally biased region" description="Basic and acidic residues" evidence="7">
    <location>
        <begin position="618"/>
        <end position="631"/>
    </location>
</feature>
<dbReference type="EMBL" id="JAUTDP010000006">
    <property type="protein sequence ID" value="KAK3398274.1"/>
    <property type="molecule type" value="Genomic_DNA"/>
</dbReference>
<dbReference type="InterPro" id="IPR041470">
    <property type="entry name" value="GCP_N"/>
</dbReference>
<dbReference type="AlphaFoldDB" id="A0AAE0UCB6"/>
<feature type="region of interest" description="Disordered" evidence="7">
    <location>
        <begin position="693"/>
        <end position="730"/>
    </location>
</feature>
<dbReference type="GO" id="GO:0051321">
    <property type="term" value="P:meiotic cell cycle"/>
    <property type="evidence" value="ECO:0007669"/>
    <property type="project" value="TreeGrafter"/>
</dbReference>
<evidence type="ECO:0000256" key="2">
    <source>
        <dbReference type="ARBA" id="ARBA00010337"/>
    </source>
</evidence>
<organism evidence="10 11">
    <name type="scientific">Sordaria brevicollis</name>
    <dbReference type="NCBI Taxonomy" id="83679"/>
    <lineage>
        <taxon>Eukaryota</taxon>
        <taxon>Fungi</taxon>
        <taxon>Dikarya</taxon>
        <taxon>Ascomycota</taxon>
        <taxon>Pezizomycotina</taxon>
        <taxon>Sordariomycetes</taxon>
        <taxon>Sordariomycetidae</taxon>
        <taxon>Sordariales</taxon>
        <taxon>Sordariaceae</taxon>
        <taxon>Sordaria</taxon>
    </lineage>
</organism>
<evidence type="ECO:0000256" key="4">
    <source>
        <dbReference type="ARBA" id="ARBA00022701"/>
    </source>
</evidence>
<feature type="region of interest" description="Disordered" evidence="7">
    <location>
        <begin position="610"/>
        <end position="661"/>
    </location>
</feature>
<dbReference type="GO" id="GO:0051225">
    <property type="term" value="P:spindle assembly"/>
    <property type="evidence" value="ECO:0007669"/>
    <property type="project" value="TreeGrafter"/>
</dbReference>
<dbReference type="Pfam" id="PF04130">
    <property type="entry name" value="GCP_C_terminal"/>
    <property type="match status" value="1"/>
</dbReference>
<dbReference type="GO" id="GO:0044732">
    <property type="term" value="C:mitotic spindle pole body"/>
    <property type="evidence" value="ECO:0007669"/>
    <property type="project" value="TreeGrafter"/>
</dbReference>
<dbReference type="GO" id="GO:0000278">
    <property type="term" value="P:mitotic cell cycle"/>
    <property type="evidence" value="ECO:0007669"/>
    <property type="project" value="TreeGrafter"/>
</dbReference>
<feature type="region of interest" description="Disordered" evidence="7">
    <location>
        <begin position="835"/>
        <end position="862"/>
    </location>
</feature>
<evidence type="ECO:0000256" key="5">
    <source>
        <dbReference type="ARBA" id="ARBA00023212"/>
    </source>
</evidence>
<evidence type="ECO:0000256" key="7">
    <source>
        <dbReference type="SAM" id="MobiDB-lite"/>
    </source>
</evidence>
<reference evidence="10" key="2">
    <citation type="submission" date="2023-07" db="EMBL/GenBank/DDBJ databases">
        <authorList>
            <consortium name="Lawrence Berkeley National Laboratory"/>
            <person name="Haridas S."/>
            <person name="Hensen N."/>
            <person name="Bonometti L."/>
            <person name="Westerberg I."/>
            <person name="Brannstrom I.O."/>
            <person name="Guillou S."/>
            <person name="Cros-Aarteil S."/>
            <person name="Calhoun S."/>
            <person name="Kuo A."/>
            <person name="Mondo S."/>
            <person name="Pangilinan J."/>
            <person name="Riley R."/>
            <person name="LaButti K."/>
            <person name="Andreopoulos B."/>
            <person name="Lipzen A."/>
            <person name="Chen C."/>
            <person name="Yanf M."/>
            <person name="Daum C."/>
            <person name="Ng V."/>
            <person name="Clum A."/>
            <person name="Steindorff A."/>
            <person name="Ohm R."/>
            <person name="Martin F."/>
            <person name="Silar P."/>
            <person name="Natvig D."/>
            <person name="Lalanne C."/>
            <person name="Gautier V."/>
            <person name="Ament-velasquez S.L."/>
            <person name="Kruys A."/>
            <person name="Hutchinson M.I."/>
            <person name="Powell A.J."/>
            <person name="Barry K."/>
            <person name="Miller A.N."/>
            <person name="Grigoriev I.V."/>
            <person name="Debuchy R."/>
            <person name="Gladieux P."/>
            <person name="Thoren M.H."/>
            <person name="Johannesson H."/>
        </authorList>
    </citation>
    <scope>NUCLEOTIDE SEQUENCE</scope>
    <source>
        <strain evidence="10">FGSC 1904</strain>
    </source>
</reference>
<dbReference type="Gene3D" id="1.20.120.1900">
    <property type="entry name" value="Gamma-tubulin complex, C-terminal domain"/>
    <property type="match status" value="1"/>
</dbReference>
<protein>
    <recommendedName>
        <fullName evidence="6">Spindle pole body component</fullName>
    </recommendedName>
</protein>
<accession>A0AAE0UCB6</accession>
<feature type="compositionally biased region" description="Low complexity" evidence="7">
    <location>
        <begin position="635"/>
        <end position="650"/>
    </location>
</feature>
<evidence type="ECO:0000256" key="1">
    <source>
        <dbReference type="ARBA" id="ARBA00004267"/>
    </source>
</evidence>
<dbReference type="PANTHER" id="PTHR19302">
    <property type="entry name" value="GAMMA TUBULIN COMPLEX PROTEIN"/>
    <property type="match status" value="1"/>
</dbReference>
<evidence type="ECO:0000259" key="9">
    <source>
        <dbReference type="Pfam" id="PF17681"/>
    </source>
</evidence>
<keyword evidence="3 6" id="KW-0963">Cytoplasm</keyword>
<keyword evidence="11" id="KW-1185">Reference proteome</keyword>
<dbReference type="GO" id="GO:0043015">
    <property type="term" value="F:gamma-tubulin binding"/>
    <property type="evidence" value="ECO:0007669"/>
    <property type="project" value="InterPro"/>
</dbReference>
<feature type="region of interest" description="Disordered" evidence="7">
    <location>
        <begin position="149"/>
        <end position="186"/>
    </location>
</feature>
<evidence type="ECO:0000256" key="6">
    <source>
        <dbReference type="RuleBase" id="RU363050"/>
    </source>
</evidence>
<dbReference type="GO" id="GO:0007020">
    <property type="term" value="P:microtubule nucleation"/>
    <property type="evidence" value="ECO:0007669"/>
    <property type="project" value="InterPro"/>
</dbReference>